<dbReference type="SUPFAM" id="SSF51182">
    <property type="entry name" value="RmlC-like cupins"/>
    <property type="match status" value="1"/>
</dbReference>
<evidence type="ECO:0000313" key="2">
    <source>
        <dbReference type="EMBL" id="ORX72460.1"/>
    </source>
</evidence>
<dbReference type="PANTHER" id="PTHR13903">
    <property type="entry name" value="PIRIN-RELATED"/>
    <property type="match status" value="1"/>
</dbReference>
<dbReference type="AlphaFoldDB" id="A0A1Y1WFY3"/>
<proteinExistence type="predicted"/>
<dbReference type="InterPro" id="IPR011051">
    <property type="entry name" value="RmlC_Cupin_sf"/>
</dbReference>
<feature type="domain" description="Pirin C-terminal" evidence="1">
    <location>
        <begin position="88"/>
        <end position="190"/>
    </location>
</feature>
<accession>A0A1Y1WFY3</accession>
<gene>
    <name evidence="2" type="ORF">DL89DRAFT_266020</name>
</gene>
<sequence length="215" mass="23629">MSAASGIIHSEMPTEKMLKEGGVMHSFQIWVNLPAKYKMTAPRYQDVPPENIPTFTSSDEKTRIKVIAGKVEDVTANIDTRTQIFFLDLRTTGRYTLDLPSGMDAMVYNFHTEPILVGNEKAGVKEGQMAVIKTDGQPIDFEAAGSEEARILVLAGTPIGEKVARYGPFVMNTQEELGQAFADMRTGRFGSIPGRMERMHQTDSANAARAKAGKE</sequence>
<dbReference type="PANTHER" id="PTHR13903:SF8">
    <property type="entry name" value="PIRIN"/>
    <property type="match status" value="1"/>
</dbReference>
<name>A0A1Y1WFY3_9FUNG</name>
<comment type="caution">
    <text evidence="2">The sequence shown here is derived from an EMBL/GenBank/DDBJ whole genome shotgun (WGS) entry which is preliminary data.</text>
</comment>
<organism evidence="2 3">
    <name type="scientific">Linderina pennispora</name>
    <dbReference type="NCBI Taxonomy" id="61395"/>
    <lineage>
        <taxon>Eukaryota</taxon>
        <taxon>Fungi</taxon>
        <taxon>Fungi incertae sedis</taxon>
        <taxon>Zoopagomycota</taxon>
        <taxon>Kickxellomycotina</taxon>
        <taxon>Kickxellomycetes</taxon>
        <taxon>Kickxellales</taxon>
        <taxon>Kickxellaceae</taxon>
        <taxon>Linderina</taxon>
    </lineage>
</organism>
<keyword evidence="3" id="KW-1185">Reference proteome</keyword>
<dbReference type="Gene3D" id="2.60.120.10">
    <property type="entry name" value="Jelly Rolls"/>
    <property type="match status" value="2"/>
</dbReference>
<dbReference type="OrthoDB" id="5562081at2759"/>
<reference evidence="2 3" key="1">
    <citation type="submission" date="2016-07" db="EMBL/GenBank/DDBJ databases">
        <title>Pervasive Adenine N6-methylation of Active Genes in Fungi.</title>
        <authorList>
            <consortium name="DOE Joint Genome Institute"/>
            <person name="Mondo S.J."/>
            <person name="Dannebaum R.O."/>
            <person name="Kuo R.C."/>
            <person name="Labutti K."/>
            <person name="Haridas S."/>
            <person name="Kuo A."/>
            <person name="Salamov A."/>
            <person name="Ahrendt S.R."/>
            <person name="Lipzen A."/>
            <person name="Sullivan W."/>
            <person name="Andreopoulos W.B."/>
            <person name="Clum A."/>
            <person name="Lindquist E."/>
            <person name="Daum C."/>
            <person name="Ramamoorthy G.K."/>
            <person name="Gryganskyi A."/>
            <person name="Culley D."/>
            <person name="Magnuson J.K."/>
            <person name="James T.Y."/>
            <person name="O'Malley M.A."/>
            <person name="Stajich J.E."/>
            <person name="Spatafora J.W."/>
            <person name="Visel A."/>
            <person name="Grigoriev I.V."/>
        </authorList>
    </citation>
    <scope>NUCLEOTIDE SEQUENCE [LARGE SCALE GENOMIC DNA]</scope>
    <source>
        <strain evidence="2 3">ATCC 12442</strain>
    </source>
</reference>
<dbReference type="Pfam" id="PF05726">
    <property type="entry name" value="Pirin_C"/>
    <property type="match status" value="1"/>
</dbReference>
<dbReference type="GeneID" id="63803591"/>
<dbReference type="InterPro" id="IPR008778">
    <property type="entry name" value="Pirin_C_dom"/>
</dbReference>
<evidence type="ECO:0000259" key="1">
    <source>
        <dbReference type="Pfam" id="PF05726"/>
    </source>
</evidence>
<dbReference type="STRING" id="61395.A0A1Y1WFY3"/>
<dbReference type="Proteomes" id="UP000193922">
    <property type="component" value="Unassembled WGS sequence"/>
</dbReference>
<protein>
    <submittedName>
        <fullName evidence="2">RmlC-like cupin</fullName>
    </submittedName>
</protein>
<dbReference type="InterPro" id="IPR014710">
    <property type="entry name" value="RmlC-like_jellyroll"/>
</dbReference>
<dbReference type="EMBL" id="MCFD01000003">
    <property type="protein sequence ID" value="ORX72460.1"/>
    <property type="molecule type" value="Genomic_DNA"/>
</dbReference>
<dbReference type="CDD" id="cd02247">
    <property type="entry name" value="cupin_pirin_C"/>
    <property type="match status" value="1"/>
</dbReference>
<dbReference type="RefSeq" id="XP_040745884.1">
    <property type="nucleotide sequence ID" value="XM_040886943.1"/>
</dbReference>
<feature type="non-terminal residue" evidence="2">
    <location>
        <position position="1"/>
    </location>
</feature>
<dbReference type="PIRSF" id="PIRSF006232">
    <property type="entry name" value="Pirin"/>
    <property type="match status" value="1"/>
</dbReference>
<dbReference type="InterPro" id="IPR012093">
    <property type="entry name" value="Pirin"/>
</dbReference>
<evidence type="ECO:0000313" key="3">
    <source>
        <dbReference type="Proteomes" id="UP000193922"/>
    </source>
</evidence>